<dbReference type="AlphaFoldDB" id="A0A4D6MUP4"/>
<evidence type="ECO:0000256" key="6">
    <source>
        <dbReference type="SAM" id="SignalP"/>
    </source>
</evidence>
<dbReference type="PANTHER" id="PTHR32176:SF33">
    <property type="entry name" value="PATATIN"/>
    <property type="match status" value="1"/>
</dbReference>
<reference evidence="8 9" key="1">
    <citation type="submission" date="2019-04" db="EMBL/GenBank/DDBJ databases">
        <title>An improved genome assembly and genetic linkage map for asparagus bean, Vigna unguiculata ssp. sesquipedialis.</title>
        <authorList>
            <person name="Xia Q."/>
            <person name="Zhang R."/>
            <person name="Dong Y."/>
        </authorList>
    </citation>
    <scope>NUCLEOTIDE SEQUENCE [LARGE SCALE GENOMIC DNA]</scope>
    <source>
        <tissue evidence="8">Leaf</tissue>
    </source>
</reference>
<proteinExistence type="inferred from homology"/>
<dbReference type="FunFam" id="3.40.1090.10:FF:000061">
    <property type="entry name" value="Patatin"/>
    <property type="match status" value="1"/>
</dbReference>
<dbReference type="GO" id="GO:0016042">
    <property type="term" value="P:lipid catabolic process"/>
    <property type="evidence" value="ECO:0007669"/>
    <property type="project" value="UniProtKB-UniRule"/>
</dbReference>
<feature type="active site" description="Nucleophile" evidence="4">
    <location>
        <position position="420"/>
    </location>
</feature>
<keyword evidence="6" id="KW-0732">Signal</keyword>
<comment type="similarity">
    <text evidence="1 5">Belongs to the patatin family.</text>
</comment>
<dbReference type="InterPro" id="IPR016035">
    <property type="entry name" value="Acyl_Trfase/lysoPLipase"/>
</dbReference>
<comment type="domain">
    <text evidence="5">The nitrogen atoms of the two glycine residues in the GGXR motif define the oxyanion hole, and stabilize the oxyanion that forms during the nucleophilic attack by the catalytic serine during substrate cleavage.</text>
</comment>
<feature type="domain" description="PNPLA" evidence="7">
    <location>
        <begin position="36"/>
        <end position="227"/>
    </location>
</feature>
<feature type="short sequence motif" description="GXGXXG" evidence="4">
    <location>
        <begin position="381"/>
        <end position="386"/>
    </location>
</feature>
<dbReference type="PANTHER" id="PTHR32176">
    <property type="entry name" value="XYLOSE ISOMERASE"/>
    <property type="match status" value="1"/>
</dbReference>
<feature type="short sequence motif" description="DGA/G" evidence="4">
    <location>
        <begin position="214"/>
        <end position="216"/>
    </location>
</feature>
<feature type="short sequence motif" description="GXSXG" evidence="4">
    <location>
        <begin position="77"/>
        <end position="81"/>
    </location>
</feature>
<evidence type="ECO:0000256" key="5">
    <source>
        <dbReference type="RuleBase" id="RU361262"/>
    </source>
</evidence>
<feature type="short sequence motif" description="GXSXG" evidence="4">
    <location>
        <begin position="418"/>
        <end position="422"/>
    </location>
</feature>
<dbReference type="PROSITE" id="PS51635">
    <property type="entry name" value="PNPLA"/>
    <property type="match status" value="2"/>
</dbReference>
<dbReference type="SUPFAM" id="SSF52151">
    <property type="entry name" value="FabD/lysophospholipase-like"/>
    <property type="match status" value="2"/>
</dbReference>
<keyword evidence="8" id="KW-0808">Transferase</keyword>
<dbReference type="Gene3D" id="3.40.1090.10">
    <property type="entry name" value="Cytosolic phospholipase A2 catalytic domain"/>
    <property type="match status" value="2"/>
</dbReference>
<name>A0A4D6MUP4_VIGUN</name>
<sequence>MAHLVFFALVFAGQLIGGFSTQKLPPPNNRDILTVLSVDGGGIKGILPATVLDYLDKALKARKPNADLAHYFDVIGGTSTGGLITAMLATPSPDDPTRGAFTPAQIVDFYKTNGPHIFNESRPGNGPEFDGEFLHNITRELLKDTRLSQTLTNVVIPSFDMKTQKPVIFSNYKLGDAPYLNALLSDICISTSAAPTQLPPYYFVNDGVEFNMIDGGIEAGNPTEATVSEVLQHVEYSEILVLSVGTGTEKNNETFDAEKAASWSSANWSGPGFGFIGSESAAMTEYNLASLFVGFQPGHIYLRIQEYDLNHDFSGPVNVTQESMNGLEETGKQLLQENVVKLNLDTFDQEKLGITNAEALDSSSTPPPSYGDHVSVLSIDGGGIRGIIPAKILDYLDKSLKARDPTTSLADYFDVISGTSTGGLMTAMLAAPKSSHSKSPLFTPSEVVQFYKKYGPDIFKPRAIWDLTKCPKYDGVFLRNITRQILKDTRLNETLTNLVIPSFDERRVSPVIFSNFKLKTESYLNAKLSDICLATSAAPTYLPPHQFENAGVEFDMVDGAMAANNPAMVAVSEVIQHTENKNVLLLSLGTGTTKSNKLGGIFDGVCQLGWLINSVDVFSEALYGTDMVHYYLATVFPGLLSQENYLRIEEYNLDPSLEGMDNATPKNMDNLEKVGKNLLYQNVLRVNVNSFVPIPLDQTNAQALDRFAEKLHAERLLRLKRKSMEKEGRPFIGNVEANSNRISAT</sequence>
<evidence type="ECO:0000259" key="7">
    <source>
        <dbReference type="PROSITE" id="PS51635"/>
    </source>
</evidence>
<comment type="function">
    <text evidence="5">Lipolytic acyl hydrolase (LAH).</text>
</comment>
<dbReference type="GO" id="GO:0047372">
    <property type="term" value="F:monoacylglycerol lipase activity"/>
    <property type="evidence" value="ECO:0007669"/>
    <property type="project" value="TreeGrafter"/>
</dbReference>
<keyword evidence="4 5" id="KW-0378">Hydrolase</keyword>
<evidence type="ECO:0000313" key="8">
    <source>
        <dbReference type="EMBL" id="QCE04858.1"/>
    </source>
</evidence>
<evidence type="ECO:0000256" key="4">
    <source>
        <dbReference type="PROSITE-ProRule" id="PRU01161"/>
    </source>
</evidence>
<dbReference type="Pfam" id="PF01734">
    <property type="entry name" value="Patatin"/>
    <property type="match status" value="2"/>
</dbReference>
<evidence type="ECO:0000256" key="3">
    <source>
        <dbReference type="ARBA" id="ARBA00023098"/>
    </source>
</evidence>
<organism evidence="8 9">
    <name type="scientific">Vigna unguiculata</name>
    <name type="common">Cowpea</name>
    <dbReference type="NCBI Taxonomy" id="3917"/>
    <lineage>
        <taxon>Eukaryota</taxon>
        <taxon>Viridiplantae</taxon>
        <taxon>Streptophyta</taxon>
        <taxon>Embryophyta</taxon>
        <taxon>Tracheophyta</taxon>
        <taxon>Spermatophyta</taxon>
        <taxon>Magnoliopsida</taxon>
        <taxon>eudicotyledons</taxon>
        <taxon>Gunneridae</taxon>
        <taxon>Pentapetalae</taxon>
        <taxon>rosids</taxon>
        <taxon>fabids</taxon>
        <taxon>Fabales</taxon>
        <taxon>Fabaceae</taxon>
        <taxon>Papilionoideae</taxon>
        <taxon>50 kb inversion clade</taxon>
        <taxon>NPAAA clade</taxon>
        <taxon>indigoferoid/millettioid clade</taxon>
        <taxon>Phaseoleae</taxon>
        <taxon>Vigna</taxon>
    </lineage>
</organism>
<dbReference type="Proteomes" id="UP000501690">
    <property type="component" value="Linkage Group LG8"/>
</dbReference>
<feature type="chain" id="PRO_5020031492" description="Patatin" evidence="6">
    <location>
        <begin position="19"/>
        <end position="745"/>
    </location>
</feature>
<feature type="signal peptide" evidence="6">
    <location>
        <begin position="1"/>
        <end position="18"/>
    </location>
</feature>
<dbReference type="EC" id="3.1.1.-" evidence="5"/>
<accession>A0A4D6MUP4</accession>
<protein>
    <recommendedName>
        <fullName evidence="5">Patatin</fullName>
        <ecNumber evidence="5">3.1.1.-</ecNumber>
    </recommendedName>
</protein>
<feature type="domain" description="PNPLA" evidence="7">
    <location>
        <begin position="377"/>
        <end position="571"/>
    </location>
</feature>
<dbReference type="GO" id="GO:0016740">
    <property type="term" value="F:transferase activity"/>
    <property type="evidence" value="ECO:0007669"/>
    <property type="project" value="UniProtKB-KW"/>
</dbReference>
<feature type="active site" description="Nucleophile" evidence="4">
    <location>
        <position position="79"/>
    </location>
</feature>
<keyword evidence="3 4" id="KW-0443">Lipid metabolism</keyword>
<keyword evidence="2 4" id="KW-0442">Lipid degradation</keyword>
<feature type="short sequence motif" description="GXGXXG" evidence="4">
    <location>
        <begin position="40"/>
        <end position="45"/>
    </location>
</feature>
<dbReference type="EMBL" id="CP039352">
    <property type="protein sequence ID" value="QCE04858.1"/>
    <property type="molecule type" value="Genomic_DNA"/>
</dbReference>
<evidence type="ECO:0000256" key="2">
    <source>
        <dbReference type="ARBA" id="ARBA00022963"/>
    </source>
</evidence>
<evidence type="ECO:0000313" key="9">
    <source>
        <dbReference type="Proteomes" id="UP000501690"/>
    </source>
</evidence>
<feature type="active site" description="Proton acceptor" evidence="4">
    <location>
        <position position="558"/>
    </location>
</feature>
<evidence type="ECO:0000256" key="1">
    <source>
        <dbReference type="ARBA" id="ARBA00010240"/>
    </source>
</evidence>
<feature type="short sequence motif" description="DGA/G" evidence="4">
    <location>
        <begin position="558"/>
        <end position="560"/>
    </location>
</feature>
<keyword evidence="9" id="KW-1185">Reference proteome</keyword>
<gene>
    <name evidence="8" type="ORF">DEO72_LG8g2899</name>
</gene>
<dbReference type="InterPro" id="IPR002641">
    <property type="entry name" value="PNPLA_dom"/>
</dbReference>
<feature type="active site" description="Proton acceptor" evidence="4">
    <location>
        <position position="214"/>
    </location>
</feature>
<dbReference type="GO" id="GO:0004620">
    <property type="term" value="F:phospholipase activity"/>
    <property type="evidence" value="ECO:0007669"/>
    <property type="project" value="TreeGrafter"/>
</dbReference>